<dbReference type="Proteomes" id="UP000029227">
    <property type="component" value="Unassembled WGS sequence"/>
</dbReference>
<comment type="caution">
    <text evidence="2">The sequence shown here is derived from an EMBL/GenBank/DDBJ whole genome shotgun (WGS) entry which is preliminary data.</text>
</comment>
<accession>A0A090QZA0</accession>
<dbReference type="AlphaFoldDB" id="A0A090QZA0"/>
<gene>
    <name evidence="2" type="ORF">JCM19237_826</name>
</gene>
<dbReference type="EMBL" id="BBMN01000018">
    <property type="protein sequence ID" value="GAL07588.1"/>
    <property type="molecule type" value="Genomic_DNA"/>
</dbReference>
<sequence>MIDSPAPDFQLAIHHEYLLVLNNFTFSAFSMNTIYFSKRHKYSDLYLPSS</sequence>
<reference evidence="2 3" key="1">
    <citation type="journal article" date="2014" name="Genome Announc.">
        <title>Draft Genome Sequences of Two Vibrionaceae Species, Vibrio ponticus C121 and Photobacterium aphoticum C119, Isolated as Coral Reef Microbiota.</title>
        <authorList>
            <person name="Al-saari N."/>
            <person name="Meirelles P.M."/>
            <person name="Mino S."/>
            <person name="Suda W."/>
            <person name="Oshima K."/>
            <person name="Hattori M."/>
            <person name="Ohkuma M."/>
            <person name="Thompson F.L."/>
            <person name="Gomez-Gil B."/>
            <person name="Sawabe T."/>
            <person name="Sawabe T."/>
        </authorList>
    </citation>
    <scope>NUCLEOTIDE SEQUENCE [LARGE SCALE GENOMIC DNA]</scope>
    <source>
        <strain evidence="2 3">JCM 19237</strain>
    </source>
</reference>
<protein>
    <submittedName>
        <fullName evidence="2">Uncharacterized protein</fullName>
    </submittedName>
</protein>
<proteinExistence type="predicted"/>
<keyword evidence="1" id="KW-1133">Transmembrane helix</keyword>
<organism evidence="2 3">
    <name type="scientific">Photobacterium aphoticum</name>
    <dbReference type="NCBI Taxonomy" id="754436"/>
    <lineage>
        <taxon>Bacteria</taxon>
        <taxon>Pseudomonadati</taxon>
        <taxon>Pseudomonadota</taxon>
        <taxon>Gammaproteobacteria</taxon>
        <taxon>Vibrionales</taxon>
        <taxon>Vibrionaceae</taxon>
        <taxon>Photobacterium</taxon>
    </lineage>
</organism>
<evidence type="ECO:0000313" key="2">
    <source>
        <dbReference type="EMBL" id="GAL07588.1"/>
    </source>
</evidence>
<keyword evidence="1" id="KW-0812">Transmembrane</keyword>
<name>A0A090QZA0_9GAMM</name>
<keyword evidence="1" id="KW-0472">Membrane</keyword>
<dbReference type="STRING" id="754436.JCM19237_826"/>
<evidence type="ECO:0000313" key="3">
    <source>
        <dbReference type="Proteomes" id="UP000029227"/>
    </source>
</evidence>
<feature type="transmembrane region" description="Helical" evidence="1">
    <location>
        <begin position="17"/>
        <end position="36"/>
    </location>
</feature>
<evidence type="ECO:0000256" key="1">
    <source>
        <dbReference type="SAM" id="Phobius"/>
    </source>
</evidence>